<dbReference type="AlphaFoldDB" id="A0A5C3LV56"/>
<dbReference type="EMBL" id="ML213617">
    <property type="protein sequence ID" value="TFK35996.1"/>
    <property type="molecule type" value="Genomic_DNA"/>
</dbReference>
<sequence>MKWMLFSISQVSCHSIHQSPLLVLDVNNTAILATSYLYNLSTLQLIENLNHTLFYIVLFLLPLSSLSLFIPRSSFILSYPTPISWTFTCYLRSLAFLHFCYFSLTLFCIDFGLELFFAIPSQSLLHLFGLVGTFFDCIFYFEGS</sequence>
<gene>
    <name evidence="2" type="ORF">BDQ12DRAFT_262828</name>
</gene>
<evidence type="ECO:0000256" key="1">
    <source>
        <dbReference type="SAM" id="Phobius"/>
    </source>
</evidence>
<feature type="transmembrane region" description="Helical" evidence="1">
    <location>
        <begin position="90"/>
        <end position="112"/>
    </location>
</feature>
<name>A0A5C3LV56_9AGAR</name>
<keyword evidence="3" id="KW-1185">Reference proteome</keyword>
<proteinExistence type="predicted"/>
<evidence type="ECO:0000313" key="3">
    <source>
        <dbReference type="Proteomes" id="UP000308652"/>
    </source>
</evidence>
<keyword evidence="1" id="KW-0812">Transmembrane</keyword>
<evidence type="ECO:0000313" key="2">
    <source>
        <dbReference type="EMBL" id="TFK35996.1"/>
    </source>
</evidence>
<dbReference type="Proteomes" id="UP000308652">
    <property type="component" value="Unassembled WGS sequence"/>
</dbReference>
<feature type="transmembrane region" description="Helical" evidence="1">
    <location>
        <begin position="52"/>
        <end position="70"/>
    </location>
</feature>
<feature type="transmembrane region" description="Helical" evidence="1">
    <location>
        <begin position="124"/>
        <end position="141"/>
    </location>
</feature>
<keyword evidence="1" id="KW-0472">Membrane</keyword>
<organism evidence="2 3">
    <name type="scientific">Crucibulum laeve</name>
    <dbReference type="NCBI Taxonomy" id="68775"/>
    <lineage>
        <taxon>Eukaryota</taxon>
        <taxon>Fungi</taxon>
        <taxon>Dikarya</taxon>
        <taxon>Basidiomycota</taxon>
        <taxon>Agaricomycotina</taxon>
        <taxon>Agaricomycetes</taxon>
        <taxon>Agaricomycetidae</taxon>
        <taxon>Agaricales</taxon>
        <taxon>Agaricineae</taxon>
        <taxon>Nidulariaceae</taxon>
        <taxon>Crucibulum</taxon>
    </lineage>
</organism>
<accession>A0A5C3LV56</accession>
<protein>
    <submittedName>
        <fullName evidence="2">Uncharacterized protein</fullName>
    </submittedName>
</protein>
<reference evidence="2 3" key="1">
    <citation type="journal article" date="2019" name="Nat. Ecol. Evol.">
        <title>Megaphylogeny resolves global patterns of mushroom evolution.</title>
        <authorList>
            <person name="Varga T."/>
            <person name="Krizsan K."/>
            <person name="Foldi C."/>
            <person name="Dima B."/>
            <person name="Sanchez-Garcia M."/>
            <person name="Sanchez-Ramirez S."/>
            <person name="Szollosi G.J."/>
            <person name="Szarkandi J.G."/>
            <person name="Papp V."/>
            <person name="Albert L."/>
            <person name="Andreopoulos W."/>
            <person name="Angelini C."/>
            <person name="Antonin V."/>
            <person name="Barry K.W."/>
            <person name="Bougher N.L."/>
            <person name="Buchanan P."/>
            <person name="Buyck B."/>
            <person name="Bense V."/>
            <person name="Catcheside P."/>
            <person name="Chovatia M."/>
            <person name="Cooper J."/>
            <person name="Damon W."/>
            <person name="Desjardin D."/>
            <person name="Finy P."/>
            <person name="Geml J."/>
            <person name="Haridas S."/>
            <person name="Hughes K."/>
            <person name="Justo A."/>
            <person name="Karasinski D."/>
            <person name="Kautmanova I."/>
            <person name="Kiss B."/>
            <person name="Kocsube S."/>
            <person name="Kotiranta H."/>
            <person name="LaButti K.M."/>
            <person name="Lechner B.E."/>
            <person name="Liimatainen K."/>
            <person name="Lipzen A."/>
            <person name="Lukacs Z."/>
            <person name="Mihaltcheva S."/>
            <person name="Morgado L.N."/>
            <person name="Niskanen T."/>
            <person name="Noordeloos M.E."/>
            <person name="Ohm R.A."/>
            <person name="Ortiz-Santana B."/>
            <person name="Ovrebo C."/>
            <person name="Racz N."/>
            <person name="Riley R."/>
            <person name="Savchenko A."/>
            <person name="Shiryaev A."/>
            <person name="Soop K."/>
            <person name="Spirin V."/>
            <person name="Szebenyi C."/>
            <person name="Tomsovsky M."/>
            <person name="Tulloss R.E."/>
            <person name="Uehling J."/>
            <person name="Grigoriev I.V."/>
            <person name="Vagvolgyi C."/>
            <person name="Papp T."/>
            <person name="Martin F.M."/>
            <person name="Miettinen O."/>
            <person name="Hibbett D.S."/>
            <person name="Nagy L.G."/>
        </authorList>
    </citation>
    <scope>NUCLEOTIDE SEQUENCE [LARGE SCALE GENOMIC DNA]</scope>
    <source>
        <strain evidence="2 3">CBS 166.37</strain>
    </source>
</reference>
<keyword evidence="1" id="KW-1133">Transmembrane helix</keyword>